<evidence type="ECO:0000256" key="1">
    <source>
        <dbReference type="SAM" id="MobiDB-lite"/>
    </source>
</evidence>
<proteinExistence type="predicted"/>
<sequence length="825" mass="92208">MSRKEVVGLTAGQLNGPIRGNSNTPHTGNLRPAASAEDPTRLRKKRRRNRTHEISAASPECLPDSQDSNNADPEVVPDSQWACHSGSLLFPQDSLPMGIATADADENDRVVSSQSQELKDEEDLLHFEAQVIDMPPSTRRKLSPIVTYESDSDHTVTRRSSVEAEIKFEDFHFDVDVKVEAPEDSESREDVNDLSTVSQDSGRVLQTTGDGTGSQITKGPSQTIHDIDEQPARAACKPMTGTGVCGSEGDLEAPSVAAPRRDVAAEIASRLAAIEEEERHKAALLTTEMETLSESDEDELMDLADLPKVYAPPRRSTRVFRVPEPKKVQSRPIAIPVAPGLQGADRFQAKLAQRALARKYLDEHDDLPDDGSGLVRSADAQTPLQKEISEIEALINGTPATTAKDVPEPVPPTFFEGCRSKDSVIRNHLFEHFGCMDEDLVSFDSWQRFLRKAVTKFGDEGKTVTPESLVLMSRMSADLSEGYIVIASHYIANATRHLNPAQTQLAVYAISEHIVESSEDFETHLVAVFSRTQDFLRRLSLNVLRVSPHLQEYEDDPRFERLLIEAEKRNLLLYELLDECTKTNDLQISRHLRMLAVYWGNTGEILTSLASATTNAEISPRQAALAWLGRVDTVLKVLANEIAPKANDPYNRRKARDRERLDMLRTQIKRRGQTFLQQIHLTQPRRLLGRKGQNLEETAIEAFFLPPTKAATTTEPSGSLMRPKPKPRWITKMTLREDHHHSHHNHHATPPMLSQLEPRSKIHLSTDSSLEPHLCDDNFHNTTSTASPQTTSHDSIRRQRHDKMDYAASNSQLTLPDGSNFMYKK</sequence>
<gene>
    <name evidence="2" type="ORF">FFLO_01498</name>
</gene>
<dbReference type="EMBL" id="JABELV010000021">
    <property type="protein sequence ID" value="KAG7563066.1"/>
    <property type="molecule type" value="Genomic_DNA"/>
</dbReference>
<feature type="compositionally biased region" description="Polar residues" evidence="1">
    <location>
        <begin position="780"/>
        <end position="793"/>
    </location>
</feature>
<feature type="region of interest" description="Disordered" evidence="1">
    <location>
        <begin position="806"/>
        <end position="825"/>
    </location>
</feature>
<reference evidence="2" key="1">
    <citation type="submission" date="2020-04" db="EMBL/GenBank/DDBJ databases">
        <title>Analysis of mating type loci in Filobasidium floriforme.</title>
        <authorList>
            <person name="Nowrousian M."/>
        </authorList>
    </citation>
    <scope>NUCLEOTIDE SEQUENCE</scope>
    <source>
        <strain evidence="2">CBS 6242</strain>
    </source>
</reference>
<feature type="region of interest" description="Disordered" evidence="1">
    <location>
        <begin position="1"/>
        <end position="78"/>
    </location>
</feature>
<keyword evidence="3" id="KW-1185">Reference proteome</keyword>
<evidence type="ECO:0000313" key="3">
    <source>
        <dbReference type="Proteomes" id="UP000812966"/>
    </source>
</evidence>
<organism evidence="2 3">
    <name type="scientific">Filobasidium floriforme</name>
    <dbReference type="NCBI Taxonomy" id="5210"/>
    <lineage>
        <taxon>Eukaryota</taxon>
        <taxon>Fungi</taxon>
        <taxon>Dikarya</taxon>
        <taxon>Basidiomycota</taxon>
        <taxon>Agaricomycotina</taxon>
        <taxon>Tremellomycetes</taxon>
        <taxon>Filobasidiales</taxon>
        <taxon>Filobasidiaceae</taxon>
        <taxon>Filobasidium</taxon>
    </lineage>
</organism>
<feature type="region of interest" description="Disordered" evidence="1">
    <location>
        <begin position="768"/>
        <end position="798"/>
    </location>
</feature>
<accession>A0A8K0JUJ2</accession>
<protein>
    <submittedName>
        <fullName evidence="2">Uncharacterized protein</fullName>
    </submittedName>
</protein>
<evidence type="ECO:0000313" key="2">
    <source>
        <dbReference type="EMBL" id="KAG7563066.1"/>
    </source>
</evidence>
<comment type="caution">
    <text evidence="2">The sequence shown here is derived from an EMBL/GenBank/DDBJ whole genome shotgun (WGS) entry which is preliminary data.</text>
</comment>
<dbReference type="AlphaFoldDB" id="A0A8K0JUJ2"/>
<feature type="region of interest" description="Disordered" evidence="1">
    <location>
        <begin position="203"/>
        <end position="222"/>
    </location>
</feature>
<dbReference type="Proteomes" id="UP000812966">
    <property type="component" value="Unassembled WGS sequence"/>
</dbReference>
<name>A0A8K0JUJ2_9TREE</name>